<dbReference type="InterPro" id="IPR027417">
    <property type="entry name" value="P-loop_NTPase"/>
</dbReference>
<dbReference type="InterPro" id="IPR003439">
    <property type="entry name" value="ABC_transporter-like_ATP-bd"/>
</dbReference>
<proteinExistence type="predicted"/>
<dbReference type="GO" id="GO:0016887">
    <property type="term" value="F:ATP hydrolysis activity"/>
    <property type="evidence" value="ECO:0007669"/>
    <property type="project" value="InterPro"/>
</dbReference>
<accession>A0A5M6HV06</accession>
<dbReference type="SUPFAM" id="SSF52540">
    <property type="entry name" value="P-loop containing nucleoside triphosphate hydrolases"/>
    <property type="match status" value="1"/>
</dbReference>
<dbReference type="PANTHER" id="PTHR42711">
    <property type="entry name" value="ABC TRANSPORTER ATP-BINDING PROTEIN"/>
    <property type="match status" value="1"/>
</dbReference>
<name>A0A5M6HV06_9HYPH</name>
<gene>
    <name evidence="5" type="ORF">F1193_12100</name>
</gene>
<dbReference type="Pfam" id="PF00005">
    <property type="entry name" value="ABC_tran"/>
    <property type="match status" value="1"/>
</dbReference>
<organism evidence="5 6">
    <name type="scientific">Blastochloris sulfoviridis</name>
    <dbReference type="NCBI Taxonomy" id="50712"/>
    <lineage>
        <taxon>Bacteria</taxon>
        <taxon>Pseudomonadati</taxon>
        <taxon>Pseudomonadota</taxon>
        <taxon>Alphaproteobacteria</taxon>
        <taxon>Hyphomicrobiales</taxon>
        <taxon>Blastochloridaceae</taxon>
        <taxon>Blastochloris</taxon>
    </lineage>
</organism>
<keyword evidence="2" id="KW-0547">Nucleotide-binding</keyword>
<reference evidence="5 6" key="1">
    <citation type="submission" date="2019-09" db="EMBL/GenBank/DDBJ databases">
        <title>Draft Whole-Genome sequence of Blastochloris sulfoviridis DSM 729.</title>
        <authorList>
            <person name="Meyer T.E."/>
            <person name="Kyndt J.A."/>
        </authorList>
    </citation>
    <scope>NUCLEOTIDE SEQUENCE [LARGE SCALE GENOMIC DNA]</scope>
    <source>
        <strain evidence="5 6">DSM 729</strain>
    </source>
</reference>
<evidence type="ECO:0000313" key="6">
    <source>
        <dbReference type="Proteomes" id="UP000323886"/>
    </source>
</evidence>
<evidence type="ECO:0000256" key="1">
    <source>
        <dbReference type="ARBA" id="ARBA00022448"/>
    </source>
</evidence>
<dbReference type="Proteomes" id="UP000323886">
    <property type="component" value="Unassembled WGS sequence"/>
</dbReference>
<dbReference type="EMBL" id="VWPL01000022">
    <property type="protein sequence ID" value="KAA5599478.1"/>
    <property type="molecule type" value="Genomic_DNA"/>
</dbReference>
<dbReference type="SMART" id="SM00382">
    <property type="entry name" value="AAA"/>
    <property type="match status" value="1"/>
</dbReference>
<protein>
    <submittedName>
        <fullName evidence="5">ATP-binding cassette domain-containing protein</fullName>
    </submittedName>
</protein>
<evidence type="ECO:0000313" key="5">
    <source>
        <dbReference type="EMBL" id="KAA5599478.1"/>
    </source>
</evidence>
<sequence length="332" mass="36614">MAPVIQAETLRKTYRIRQQRPGLGHALRALVRPDWIERAALDGISFNIEQGAIAGLMGANGAGKSTLIKLLVGIMPRDGGTLTVAGLDPFRQRRHYVQRIGVVFGQRSNLLWDLSVVESFELHRAVFGVTRADYERRLAELTELFELGELLHQPARTLSLGQTMRCAVAQVLLQQPDILFLDEPTIGLDVVSVERLGQALKRLNAAFDTTIVITSHDLAVIEDICTQVILLEDGRILFDGTAHAAVERYGRYRRLRFVFPPGADIEAAATFLQGRGVAVTIDGPELCGVVDAEAGMVGICAALVDEMTRRHALAEFFVEKPSLKEVILHAYR</sequence>
<dbReference type="InterPro" id="IPR003593">
    <property type="entry name" value="AAA+_ATPase"/>
</dbReference>
<dbReference type="InterPro" id="IPR050763">
    <property type="entry name" value="ABC_transporter_ATP-binding"/>
</dbReference>
<dbReference type="Gene3D" id="3.40.50.300">
    <property type="entry name" value="P-loop containing nucleotide triphosphate hydrolases"/>
    <property type="match status" value="1"/>
</dbReference>
<evidence type="ECO:0000256" key="2">
    <source>
        <dbReference type="ARBA" id="ARBA00022741"/>
    </source>
</evidence>
<comment type="caution">
    <text evidence="5">The sequence shown here is derived from an EMBL/GenBank/DDBJ whole genome shotgun (WGS) entry which is preliminary data.</text>
</comment>
<keyword evidence="3 5" id="KW-0067">ATP-binding</keyword>
<dbReference type="AlphaFoldDB" id="A0A5M6HV06"/>
<dbReference type="PROSITE" id="PS50893">
    <property type="entry name" value="ABC_TRANSPORTER_2"/>
    <property type="match status" value="1"/>
</dbReference>
<keyword evidence="1" id="KW-0813">Transport</keyword>
<dbReference type="GO" id="GO:0005524">
    <property type="term" value="F:ATP binding"/>
    <property type="evidence" value="ECO:0007669"/>
    <property type="project" value="UniProtKB-KW"/>
</dbReference>
<feature type="domain" description="ABC transporter" evidence="4">
    <location>
        <begin position="5"/>
        <end position="258"/>
    </location>
</feature>
<evidence type="ECO:0000259" key="4">
    <source>
        <dbReference type="PROSITE" id="PS50893"/>
    </source>
</evidence>
<keyword evidence="6" id="KW-1185">Reference proteome</keyword>
<dbReference type="PANTHER" id="PTHR42711:SF1">
    <property type="entry name" value="ABC-TRANSPORT PROTEIN, ATP-BINDING COMPONENT"/>
    <property type="match status" value="1"/>
</dbReference>
<evidence type="ECO:0000256" key="3">
    <source>
        <dbReference type="ARBA" id="ARBA00022840"/>
    </source>
</evidence>
<dbReference type="OrthoDB" id="9778547at2"/>
<dbReference type="RefSeq" id="WP_150098077.1">
    <property type="nucleotide sequence ID" value="NZ_VWPL01000022.1"/>
</dbReference>